<dbReference type="Proteomes" id="UP000306196">
    <property type="component" value="Unassembled WGS sequence"/>
</dbReference>
<dbReference type="EMBL" id="VAUV01000007">
    <property type="protein sequence ID" value="TLD70923.1"/>
    <property type="molecule type" value="Genomic_DNA"/>
</dbReference>
<dbReference type="OrthoDB" id="5398457at2"/>
<organism evidence="1 2">
    <name type="scientific">Phragmitibacter flavus</name>
    <dbReference type="NCBI Taxonomy" id="2576071"/>
    <lineage>
        <taxon>Bacteria</taxon>
        <taxon>Pseudomonadati</taxon>
        <taxon>Verrucomicrobiota</taxon>
        <taxon>Verrucomicrobiia</taxon>
        <taxon>Verrucomicrobiales</taxon>
        <taxon>Verrucomicrobiaceae</taxon>
        <taxon>Phragmitibacter</taxon>
    </lineage>
</organism>
<comment type="caution">
    <text evidence="1">The sequence shown here is derived from an EMBL/GenBank/DDBJ whole genome shotgun (WGS) entry which is preliminary data.</text>
</comment>
<keyword evidence="2" id="KW-1185">Reference proteome</keyword>
<proteinExistence type="predicted"/>
<name>A0A5R8KF54_9BACT</name>
<reference evidence="1 2" key="1">
    <citation type="submission" date="2019-05" db="EMBL/GenBank/DDBJ databases">
        <title>Verrucobacter flavum gen. nov., sp. nov. a new member of the family Verrucomicrobiaceae.</title>
        <authorList>
            <person name="Szuroczki S."/>
            <person name="Abbaszade G."/>
            <person name="Szabo A."/>
            <person name="Felfoldi T."/>
            <person name="Schumann P."/>
            <person name="Boka K."/>
            <person name="Keki Z."/>
            <person name="Toumi M."/>
            <person name="Toth E."/>
        </authorList>
    </citation>
    <scope>NUCLEOTIDE SEQUENCE [LARGE SCALE GENOMIC DNA]</scope>
    <source>
        <strain evidence="1 2">MG-N-17</strain>
    </source>
</reference>
<evidence type="ECO:0000313" key="1">
    <source>
        <dbReference type="EMBL" id="TLD70923.1"/>
    </source>
</evidence>
<accession>A0A5R8KF54</accession>
<protein>
    <submittedName>
        <fullName evidence="1">Uncharacterized protein</fullName>
    </submittedName>
</protein>
<evidence type="ECO:0000313" key="2">
    <source>
        <dbReference type="Proteomes" id="UP000306196"/>
    </source>
</evidence>
<gene>
    <name evidence="1" type="ORF">FEM03_10565</name>
</gene>
<sequence length="66" mass="7675">MAKTLCDWKKHEIVDDIDELLLLVRDPRYVCRKCARVAHSDKHLCKAMALPKLKDLELEMLMPAGR</sequence>
<dbReference type="AlphaFoldDB" id="A0A5R8KF54"/>